<organism evidence="2 3">
    <name type="scientific">Hymenobacter swuensis DY53</name>
    <dbReference type="NCBI Taxonomy" id="1227739"/>
    <lineage>
        <taxon>Bacteria</taxon>
        <taxon>Pseudomonadati</taxon>
        <taxon>Bacteroidota</taxon>
        <taxon>Cytophagia</taxon>
        <taxon>Cytophagales</taxon>
        <taxon>Hymenobacteraceae</taxon>
        <taxon>Hymenobacter</taxon>
    </lineage>
</organism>
<dbReference type="EMBL" id="CP007145">
    <property type="protein sequence ID" value="AHJ97875.1"/>
    <property type="molecule type" value="Genomic_DNA"/>
</dbReference>
<evidence type="ECO:0000313" key="2">
    <source>
        <dbReference type="EMBL" id="AHJ97875.1"/>
    </source>
</evidence>
<keyword evidence="3" id="KW-1185">Reference proteome</keyword>
<dbReference type="STRING" id="1227739.Hsw_2280"/>
<dbReference type="AlphaFoldDB" id="W8F825"/>
<proteinExistence type="predicted"/>
<dbReference type="KEGG" id="hsw:Hsw_2280"/>
<dbReference type="OrthoDB" id="886052at2"/>
<dbReference type="PATRIC" id="fig|1227739.3.peg.2480"/>
<feature type="compositionally biased region" description="Polar residues" evidence="1">
    <location>
        <begin position="101"/>
        <end position="115"/>
    </location>
</feature>
<gene>
    <name evidence="2" type="ORF">Hsw_2280</name>
</gene>
<reference evidence="2 3" key="1">
    <citation type="submission" date="2014-01" db="EMBL/GenBank/DDBJ databases">
        <title>Complete genome sequence of ionizing-radiation resistance bacterium Hymenobacter swuensis DY53.</title>
        <authorList>
            <person name="Jung J.-H."/>
            <person name="Jeong S.-W."/>
            <person name="Joe M.-H."/>
            <person name="Cho y.-j."/>
            <person name="Kim M.-K."/>
            <person name="Lim S.-Y."/>
        </authorList>
    </citation>
    <scope>NUCLEOTIDE SEQUENCE [LARGE SCALE GENOMIC DNA]</scope>
    <source>
        <strain evidence="2 3">DY53</strain>
    </source>
</reference>
<dbReference type="RefSeq" id="WP_044002191.1">
    <property type="nucleotide sequence ID" value="NZ_CP007145.1"/>
</dbReference>
<protein>
    <submittedName>
        <fullName evidence="2">Uncharacterized protein</fullName>
    </submittedName>
</protein>
<feature type="region of interest" description="Disordered" evidence="1">
    <location>
        <begin position="94"/>
        <end position="115"/>
    </location>
</feature>
<name>W8F825_9BACT</name>
<accession>W8F825</accession>
<evidence type="ECO:0000256" key="1">
    <source>
        <dbReference type="SAM" id="MobiDB-lite"/>
    </source>
</evidence>
<dbReference type="Proteomes" id="UP000019423">
    <property type="component" value="Chromosome"/>
</dbReference>
<sequence>MASEKDYTPQMNARLEQSFREADQAREDLTDSMANSVAANCDLLHHGLISAKGLEVTTEMYRHLLGNLLRHPSGEVRTQTLMLFNEAMEEFWPRLQGSGSGKNQTTPNSNGHTSH</sequence>
<evidence type="ECO:0000313" key="3">
    <source>
        <dbReference type="Proteomes" id="UP000019423"/>
    </source>
</evidence>
<dbReference type="HOGENOM" id="CLU_2105645_0_0_10"/>